<dbReference type="Proteomes" id="UP001242368">
    <property type="component" value="Unassembled WGS sequence"/>
</dbReference>
<organism evidence="2 3">
    <name type="scientific">Paenimyroides ceti</name>
    <dbReference type="NCBI Taxonomy" id="395087"/>
    <lineage>
        <taxon>Bacteria</taxon>
        <taxon>Pseudomonadati</taxon>
        <taxon>Bacteroidota</taxon>
        <taxon>Flavobacteriia</taxon>
        <taxon>Flavobacteriales</taxon>
        <taxon>Flavobacteriaceae</taxon>
        <taxon>Paenimyroides</taxon>
    </lineage>
</organism>
<protein>
    <submittedName>
        <fullName evidence="2">Uroporphyrinogen-III synthase</fullName>
        <ecNumber evidence="2">4.2.1.75</ecNumber>
    </submittedName>
</protein>
<dbReference type="InterPro" id="IPR003754">
    <property type="entry name" value="4pyrrol_synth_uPrphyn_synth"/>
</dbReference>
<feature type="domain" description="Tetrapyrrole biosynthesis uroporphyrinogen III synthase" evidence="1">
    <location>
        <begin position="48"/>
        <end position="211"/>
    </location>
</feature>
<sequence>MKRSIHIVSTKRLSEEQKKLFTDSDILLTDKDFIEITQKELPSEISLNTHLLFTSKNAVMSVVEKSLAQLISFPVFCVGSETRKLLERYGFEVIASADYAKDLAELILEKYPDVSITFFSGNLRYDTLPERLQSQGILMNEYVVYETQLHPIKVISEADGILFFSPSAVNSFLQNNTLHSQTCFCIGTTTATALKNDTQNIEIADKPTIKDVLLQCIKHYQ</sequence>
<evidence type="ECO:0000313" key="3">
    <source>
        <dbReference type="Proteomes" id="UP001242368"/>
    </source>
</evidence>
<dbReference type="Pfam" id="PF02602">
    <property type="entry name" value="HEM4"/>
    <property type="match status" value="1"/>
</dbReference>
<dbReference type="Gene3D" id="3.40.50.10090">
    <property type="match status" value="2"/>
</dbReference>
<dbReference type="PANTHER" id="PTHR12390">
    <property type="entry name" value="UROPORPHYRINOGEN III SYNTHASE"/>
    <property type="match status" value="1"/>
</dbReference>
<accession>A0ABT8CPL6</accession>
<comment type="caution">
    <text evidence="2">The sequence shown here is derived from an EMBL/GenBank/DDBJ whole genome shotgun (WGS) entry which is preliminary data.</text>
</comment>
<dbReference type="EMBL" id="JAUFQU010000001">
    <property type="protein sequence ID" value="MDN3705681.1"/>
    <property type="molecule type" value="Genomic_DNA"/>
</dbReference>
<dbReference type="EC" id="4.2.1.75" evidence="2"/>
<dbReference type="SUPFAM" id="SSF69618">
    <property type="entry name" value="HemD-like"/>
    <property type="match status" value="1"/>
</dbReference>
<name>A0ABT8CPL6_9FLAO</name>
<dbReference type="CDD" id="cd06578">
    <property type="entry name" value="HemD"/>
    <property type="match status" value="1"/>
</dbReference>
<proteinExistence type="predicted"/>
<dbReference type="PANTHER" id="PTHR12390:SF0">
    <property type="entry name" value="UROPORPHYRINOGEN-III SYNTHASE"/>
    <property type="match status" value="1"/>
</dbReference>
<reference evidence="3" key="1">
    <citation type="journal article" date="2019" name="Int. J. Syst. Evol. Microbiol.">
        <title>The Global Catalogue of Microorganisms (GCM) 10K type strain sequencing project: providing services to taxonomists for standard genome sequencing and annotation.</title>
        <authorList>
            <consortium name="The Broad Institute Genomics Platform"/>
            <consortium name="The Broad Institute Genome Sequencing Center for Infectious Disease"/>
            <person name="Wu L."/>
            <person name="Ma J."/>
        </authorList>
    </citation>
    <scope>NUCLEOTIDE SEQUENCE [LARGE SCALE GENOMIC DNA]</scope>
    <source>
        <strain evidence="3">CECT 7184</strain>
    </source>
</reference>
<evidence type="ECO:0000259" key="1">
    <source>
        <dbReference type="Pfam" id="PF02602"/>
    </source>
</evidence>
<dbReference type="InterPro" id="IPR036108">
    <property type="entry name" value="4pyrrol_syn_uPrphyn_synt_sf"/>
</dbReference>
<keyword evidence="2" id="KW-0456">Lyase</keyword>
<gene>
    <name evidence="2" type="ORF">QW060_00870</name>
</gene>
<dbReference type="InterPro" id="IPR039793">
    <property type="entry name" value="UROS/Hem4"/>
</dbReference>
<dbReference type="RefSeq" id="WP_290361840.1">
    <property type="nucleotide sequence ID" value="NZ_JAUFQU010000001.1"/>
</dbReference>
<dbReference type="GO" id="GO:0004852">
    <property type="term" value="F:uroporphyrinogen-III synthase activity"/>
    <property type="evidence" value="ECO:0007669"/>
    <property type="project" value="UniProtKB-EC"/>
</dbReference>
<evidence type="ECO:0000313" key="2">
    <source>
        <dbReference type="EMBL" id="MDN3705681.1"/>
    </source>
</evidence>
<keyword evidence="3" id="KW-1185">Reference proteome</keyword>